<dbReference type="CDD" id="cd02393">
    <property type="entry name" value="KH-I_PNPase"/>
    <property type="match status" value="1"/>
</dbReference>
<gene>
    <name evidence="9" type="ORF">C2E21_1454</name>
</gene>
<accession>A0A2P6TZI1</accession>
<dbReference type="InterPro" id="IPR036345">
    <property type="entry name" value="ExoRNase_PH_dom2_sf"/>
</dbReference>
<dbReference type="InterPro" id="IPR036456">
    <property type="entry name" value="PNPase_PH_RNA-bd_sf"/>
</dbReference>
<dbReference type="FunFam" id="3.30.1370.10:FF:000001">
    <property type="entry name" value="Polyribonucleotide nucleotidyltransferase"/>
    <property type="match status" value="1"/>
</dbReference>
<feature type="domain" description="S1 motif" evidence="8">
    <location>
        <begin position="771"/>
        <end position="840"/>
    </location>
</feature>
<name>A0A2P6TZI1_CHLSO</name>
<reference evidence="9 10" key="1">
    <citation type="journal article" date="2018" name="Plant J.">
        <title>Genome sequences of Chlorella sorokiniana UTEX 1602 and Micractinium conductrix SAG 241.80: implications to maltose excretion by a green alga.</title>
        <authorList>
            <person name="Arriola M.B."/>
            <person name="Velmurugan N."/>
            <person name="Zhang Y."/>
            <person name="Plunkett M.H."/>
            <person name="Hondzo H."/>
            <person name="Barney B.M."/>
        </authorList>
    </citation>
    <scope>NUCLEOTIDE SEQUENCE [LARGE SCALE GENOMIC DNA]</scope>
    <source>
        <strain evidence="10">UTEX 1602</strain>
    </source>
</reference>
<dbReference type="NCBIfam" id="TIGR03591">
    <property type="entry name" value="polynuc_phos"/>
    <property type="match status" value="1"/>
</dbReference>
<dbReference type="PROSITE" id="PS50126">
    <property type="entry name" value="S1"/>
    <property type="match status" value="1"/>
</dbReference>
<dbReference type="NCBIfam" id="NF008805">
    <property type="entry name" value="PRK11824.1"/>
    <property type="match status" value="1"/>
</dbReference>
<evidence type="ECO:0000313" key="10">
    <source>
        <dbReference type="Proteomes" id="UP000239899"/>
    </source>
</evidence>
<organism evidence="9 10">
    <name type="scientific">Chlorella sorokiniana</name>
    <name type="common">Freshwater green alga</name>
    <dbReference type="NCBI Taxonomy" id="3076"/>
    <lineage>
        <taxon>Eukaryota</taxon>
        <taxon>Viridiplantae</taxon>
        <taxon>Chlorophyta</taxon>
        <taxon>core chlorophytes</taxon>
        <taxon>Trebouxiophyceae</taxon>
        <taxon>Chlorellales</taxon>
        <taxon>Chlorellaceae</taxon>
        <taxon>Chlorella clade</taxon>
        <taxon>Chlorella</taxon>
    </lineage>
</organism>
<dbReference type="InterPro" id="IPR003029">
    <property type="entry name" value="S1_domain"/>
</dbReference>
<keyword evidence="5 7" id="KW-0694">RNA-binding</keyword>
<dbReference type="SUPFAM" id="SSF46915">
    <property type="entry name" value="Polynucleotide phosphorylase/guanosine pentaphosphate synthase (PNPase/GPSI), domain 3"/>
    <property type="match status" value="1"/>
</dbReference>
<evidence type="ECO:0000313" key="9">
    <source>
        <dbReference type="EMBL" id="PRW59471.1"/>
    </source>
</evidence>
<dbReference type="GO" id="GO:0003723">
    <property type="term" value="F:RNA binding"/>
    <property type="evidence" value="ECO:0007669"/>
    <property type="project" value="UniProtKB-UniRule"/>
</dbReference>
<dbReference type="Pfam" id="PF00013">
    <property type="entry name" value="KH_1"/>
    <property type="match status" value="1"/>
</dbReference>
<dbReference type="SUPFAM" id="SSF54791">
    <property type="entry name" value="Eukaryotic type KH-domain (KH-domain type I)"/>
    <property type="match status" value="1"/>
</dbReference>
<dbReference type="GO" id="GO:0000175">
    <property type="term" value="F:3'-5'-RNA exonuclease activity"/>
    <property type="evidence" value="ECO:0007669"/>
    <property type="project" value="TreeGrafter"/>
</dbReference>
<dbReference type="SUPFAM" id="SSF50249">
    <property type="entry name" value="Nucleic acid-binding proteins"/>
    <property type="match status" value="1"/>
</dbReference>
<dbReference type="InterPro" id="IPR012162">
    <property type="entry name" value="PNPase"/>
</dbReference>
<dbReference type="GO" id="GO:0004654">
    <property type="term" value="F:polyribonucleotide nucleotidyltransferase activity"/>
    <property type="evidence" value="ECO:0007669"/>
    <property type="project" value="UniProtKB-EC"/>
</dbReference>
<keyword evidence="3" id="KW-0808">Transferase</keyword>
<dbReference type="EMBL" id="LHPG02000003">
    <property type="protein sequence ID" value="PRW59471.1"/>
    <property type="molecule type" value="Genomic_DNA"/>
</dbReference>
<dbReference type="SMART" id="SM00316">
    <property type="entry name" value="S1"/>
    <property type="match status" value="1"/>
</dbReference>
<evidence type="ECO:0000256" key="2">
    <source>
        <dbReference type="ARBA" id="ARBA00012416"/>
    </source>
</evidence>
<evidence type="ECO:0000256" key="5">
    <source>
        <dbReference type="ARBA" id="ARBA00022884"/>
    </source>
</evidence>
<dbReference type="EC" id="2.7.7.8" evidence="2"/>
<dbReference type="GO" id="GO:0005739">
    <property type="term" value="C:mitochondrion"/>
    <property type="evidence" value="ECO:0007669"/>
    <property type="project" value="TreeGrafter"/>
</dbReference>
<dbReference type="GO" id="GO:0000965">
    <property type="term" value="P:mitochondrial RNA 3'-end processing"/>
    <property type="evidence" value="ECO:0007669"/>
    <property type="project" value="TreeGrafter"/>
</dbReference>
<dbReference type="InterPro" id="IPR004088">
    <property type="entry name" value="KH_dom_type_1"/>
</dbReference>
<evidence type="ECO:0000256" key="4">
    <source>
        <dbReference type="ARBA" id="ARBA00022695"/>
    </source>
</evidence>
<keyword evidence="4" id="KW-0548">Nucleotidyltransferase</keyword>
<dbReference type="Pfam" id="PF03725">
    <property type="entry name" value="RNase_PH_C"/>
    <property type="match status" value="1"/>
</dbReference>
<dbReference type="InterPro" id="IPR027408">
    <property type="entry name" value="PNPase/RNase_PH_dom_sf"/>
</dbReference>
<evidence type="ECO:0000256" key="6">
    <source>
        <dbReference type="ARBA" id="ARBA00031451"/>
    </source>
</evidence>
<dbReference type="Gene3D" id="3.30.230.70">
    <property type="entry name" value="GHMP Kinase, N-terminal domain"/>
    <property type="match status" value="2"/>
</dbReference>
<dbReference type="STRING" id="3076.A0A2P6TZI1"/>
<dbReference type="GO" id="GO:0000958">
    <property type="term" value="P:mitochondrial mRNA catabolic process"/>
    <property type="evidence" value="ECO:0007669"/>
    <property type="project" value="TreeGrafter"/>
</dbReference>
<dbReference type="PANTHER" id="PTHR11252:SF16">
    <property type="entry name" value="POLYRIBONUCLEOTIDE NUCLEOTIDYLTRANSFERASE 2, MITOCHONDRIAL"/>
    <property type="match status" value="1"/>
</dbReference>
<dbReference type="AlphaFoldDB" id="A0A2P6TZI1"/>
<evidence type="ECO:0000256" key="3">
    <source>
        <dbReference type="ARBA" id="ARBA00022679"/>
    </source>
</evidence>
<dbReference type="Gene3D" id="2.40.50.140">
    <property type="entry name" value="Nucleic acid-binding proteins"/>
    <property type="match status" value="1"/>
</dbReference>
<protein>
    <recommendedName>
        <fullName evidence="2">polyribonucleotide nucleotidyltransferase</fullName>
        <ecNumber evidence="2">2.7.7.8</ecNumber>
    </recommendedName>
    <alternativeName>
        <fullName evidence="6">Polynucleotide phosphorylase 1</fullName>
    </alternativeName>
</protein>
<dbReference type="SUPFAM" id="SSF55666">
    <property type="entry name" value="Ribonuclease PH domain 2-like"/>
    <property type="match status" value="2"/>
</dbReference>
<dbReference type="Proteomes" id="UP000239899">
    <property type="component" value="Unassembled WGS sequence"/>
</dbReference>
<dbReference type="SMART" id="SM00322">
    <property type="entry name" value="KH"/>
    <property type="match status" value="1"/>
</dbReference>
<dbReference type="SUPFAM" id="SSF54211">
    <property type="entry name" value="Ribosomal protein S5 domain 2-like"/>
    <property type="match status" value="2"/>
</dbReference>
<dbReference type="InterPro" id="IPR001247">
    <property type="entry name" value="ExoRNase_PH_dom1"/>
</dbReference>
<keyword evidence="10" id="KW-1185">Reference proteome</keyword>
<dbReference type="InterPro" id="IPR015847">
    <property type="entry name" value="ExoRNase_PH_dom2"/>
</dbReference>
<evidence type="ECO:0000256" key="7">
    <source>
        <dbReference type="PROSITE-ProRule" id="PRU00117"/>
    </source>
</evidence>
<dbReference type="Gene3D" id="3.30.1370.10">
    <property type="entry name" value="K Homology domain, type 1"/>
    <property type="match status" value="1"/>
</dbReference>
<sequence>MRRLALLRRAGALLAGGALEREAAAGLQDVAAAASRCTPAAAQRLLATSAGGVEPDQLPLPESKLKDDVEDALHGEAEELPVEDAVGAAALAGGGAVQPAALPGGIAALPLGQGLRQEASFQGRPWTFETGRMARLANGSCMVQAGGTTVLAAATCQPPPWSRRDALSLQFEVDYREKLYAVGRIPSTYNKREGTAKEHELLAGRRIGRALRPLFPRGFAQDCVAFAHVLSADGASDPDTLAVSAASTALLCSDMPWAGPVAAARAALLPGGELVVGPTVEQQEAASLNVVVAVTEAGRLTMMEADGDQVPEADFLRVLRAAAEAAEQLLEPQRQLAAQTGRQTAAVQLAGADRAAVPKVHELLAGPIEDILRDASLGKAARAAALQQAKEAALDRLKAVGAFRTEFARLPSSGCVSPADLDHAFSVLLSATMRRLAVEEGWRCDGRGPIDLRPVHCEVDSIPIVHGSALFTRGETQSLCTATVGRRGEQQKAESLLGGESSKRLFVNYSFPPFAVDDTQLSGLRREMGHSDLAERALLPVIPAISDFPFSLRLNADTLASSGSSSMAAVCGGSLALADAGVPLKALVAGVSVGLFTDNSWGGEARTLPAAPAGQRQEVQPVGRYELLTDLQGIEDQLGDMDLKVAGTRTGITAAQLDVKLPGGVPLSIVEEAVQAAARGRAQLLSLMEQALPKERPATAPQHGSVRVPEGMLGRIIGPAGSTVKDIEEKNDARVDIQDSGLIHIFAPSREDYQAAEARILGLAGESVKAGQAYRGRVVRLLDYGAMLELEGLGLRALLHISEVAPTRIRAIDDVLQVGQDVDVLCLGKDQRGNVKLSRKALLARHEAQAASKQAVGEGGGLDADK</sequence>
<dbReference type="Pfam" id="PF01138">
    <property type="entry name" value="RNase_PH"/>
    <property type="match status" value="2"/>
</dbReference>
<comment type="similarity">
    <text evidence="1">Belongs to the polyribonucleotide nucleotidyltransferase family.</text>
</comment>
<proteinExistence type="inferred from homology"/>
<dbReference type="Pfam" id="PF00575">
    <property type="entry name" value="S1"/>
    <property type="match status" value="1"/>
</dbReference>
<dbReference type="InterPro" id="IPR020568">
    <property type="entry name" value="Ribosomal_Su5_D2-typ_SF"/>
</dbReference>
<dbReference type="InterPro" id="IPR012340">
    <property type="entry name" value="NA-bd_OB-fold"/>
</dbReference>
<dbReference type="PANTHER" id="PTHR11252">
    <property type="entry name" value="POLYRIBONUCLEOTIDE NUCLEOTIDYLTRANSFERASE"/>
    <property type="match status" value="1"/>
</dbReference>
<dbReference type="OrthoDB" id="437922at2759"/>
<evidence type="ECO:0000259" key="8">
    <source>
        <dbReference type="PROSITE" id="PS50126"/>
    </source>
</evidence>
<dbReference type="GO" id="GO:0005829">
    <property type="term" value="C:cytosol"/>
    <property type="evidence" value="ECO:0007669"/>
    <property type="project" value="TreeGrafter"/>
</dbReference>
<evidence type="ECO:0000256" key="1">
    <source>
        <dbReference type="ARBA" id="ARBA00007404"/>
    </source>
</evidence>
<dbReference type="InterPro" id="IPR004087">
    <property type="entry name" value="KH_dom"/>
</dbReference>
<dbReference type="InterPro" id="IPR036612">
    <property type="entry name" value="KH_dom_type_1_sf"/>
</dbReference>
<comment type="caution">
    <text evidence="9">The sequence shown here is derived from an EMBL/GenBank/DDBJ whole genome shotgun (WGS) entry which is preliminary data.</text>
</comment>
<dbReference type="GO" id="GO:0009570">
    <property type="term" value="C:chloroplast stroma"/>
    <property type="evidence" value="ECO:0007669"/>
    <property type="project" value="TreeGrafter"/>
</dbReference>
<dbReference type="PROSITE" id="PS50084">
    <property type="entry name" value="KH_TYPE_1"/>
    <property type="match status" value="1"/>
</dbReference>